<evidence type="ECO:0000256" key="6">
    <source>
        <dbReference type="ARBA" id="ARBA00048780"/>
    </source>
</evidence>
<dbReference type="Gene3D" id="3.40.640.10">
    <property type="entry name" value="Type I PLP-dependent aspartate aminotransferase-like (Major domain)"/>
    <property type="match status" value="1"/>
</dbReference>
<accession>A0A8J4ED85</accession>
<gene>
    <name evidence="10" type="ORF">Voc01_025940</name>
</gene>
<comment type="similarity">
    <text evidence="2 9">Belongs to the trans-sulfuration enzymes family.</text>
</comment>
<dbReference type="PROSITE" id="PS00868">
    <property type="entry name" value="CYS_MET_METAB_PP"/>
    <property type="match status" value="1"/>
</dbReference>
<sequence>MPRAAGAVSPPIVQSSTFAADSAQEFTERALERRGSGFYTRYGNPNHAQVASVLADLEGAETAMVFASGMATITTAVLALVRSGDHVVAQQRHYGGVPSLLLNLLPKFGVHCTQVDQTDTEAFAAAMRPETRLVLVESPSNPLLDITDLRAVSALARDAGALTIADNTFATPVNSRPLAFGADLVWHSATKYLGGHSDLSAGVLAGPADVLDRVWDTAIITGAVLGPVDAWLLLRGLRTLPLRVRQHNSNGLALAHAMRAHPAVAAVHYPGLPDHPAHGVAAAQMDGYGGVVSVELAGGYDAADRFIDGLRLARRAASLGSVETLVVHPATMWQAILRPDQLGDAAMSPGLVRVSAGIEDTDDLVDDVIRSLDALPG</sequence>
<dbReference type="SUPFAM" id="SSF53383">
    <property type="entry name" value="PLP-dependent transferases"/>
    <property type="match status" value="1"/>
</dbReference>
<dbReference type="PANTHER" id="PTHR11808:SF85">
    <property type="entry name" value="CYSTATHIONINE GAMMA-LYASE-RELATED"/>
    <property type="match status" value="1"/>
</dbReference>
<dbReference type="Pfam" id="PF01053">
    <property type="entry name" value="Cys_Met_Meta_PP"/>
    <property type="match status" value="1"/>
</dbReference>
<dbReference type="GO" id="GO:0005737">
    <property type="term" value="C:cytoplasm"/>
    <property type="evidence" value="ECO:0007669"/>
    <property type="project" value="TreeGrafter"/>
</dbReference>
<evidence type="ECO:0000256" key="3">
    <source>
        <dbReference type="ARBA" id="ARBA00022898"/>
    </source>
</evidence>
<dbReference type="GO" id="GO:0030170">
    <property type="term" value="F:pyridoxal phosphate binding"/>
    <property type="evidence" value="ECO:0007669"/>
    <property type="project" value="InterPro"/>
</dbReference>
<evidence type="ECO:0000313" key="11">
    <source>
        <dbReference type="Proteomes" id="UP000635606"/>
    </source>
</evidence>
<dbReference type="Proteomes" id="UP000635606">
    <property type="component" value="Unassembled WGS sequence"/>
</dbReference>
<dbReference type="InterPro" id="IPR015424">
    <property type="entry name" value="PyrdxlP-dep_Trfase"/>
</dbReference>
<evidence type="ECO:0000256" key="9">
    <source>
        <dbReference type="RuleBase" id="RU362118"/>
    </source>
</evidence>
<keyword evidence="11" id="KW-1185">Reference proteome</keyword>
<dbReference type="FunFam" id="3.40.640.10:FF:000046">
    <property type="entry name" value="Cystathionine gamma-lyase"/>
    <property type="match status" value="1"/>
</dbReference>
<evidence type="ECO:0000256" key="1">
    <source>
        <dbReference type="ARBA" id="ARBA00001933"/>
    </source>
</evidence>
<comment type="catalytic activity">
    <reaction evidence="7">
        <text>L-methionine + H2O = methanethiol + 2-oxobutanoate + NH4(+)</text>
        <dbReference type="Rhea" id="RHEA:23800"/>
        <dbReference type="ChEBI" id="CHEBI:15377"/>
        <dbReference type="ChEBI" id="CHEBI:16007"/>
        <dbReference type="ChEBI" id="CHEBI:16763"/>
        <dbReference type="ChEBI" id="CHEBI:28938"/>
        <dbReference type="ChEBI" id="CHEBI:57844"/>
        <dbReference type="EC" id="4.4.1.11"/>
    </reaction>
    <physiologicalReaction direction="left-to-right" evidence="7">
        <dbReference type="Rhea" id="RHEA:23801"/>
    </physiologicalReaction>
</comment>
<feature type="modified residue" description="N6-(pyridoxal phosphate)lysine" evidence="8">
    <location>
        <position position="191"/>
    </location>
</feature>
<evidence type="ECO:0000313" key="10">
    <source>
        <dbReference type="EMBL" id="GIJ67677.1"/>
    </source>
</evidence>
<dbReference type="EC" id="4.4.1.2" evidence="4"/>
<evidence type="ECO:0000256" key="7">
    <source>
        <dbReference type="ARBA" id="ARBA00052699"/>
    </source>
</evidence>
<dbReference type="EMBL" id="BOPH01000029">
    <property type="protein sequence ID" value="GIJ67677.1"/>
    <property type="molecule type" value="Genomic_DNA"/>
</dbReference>
<dbReference type="GO" id="GO:0047982">
    <property type="term" value="F:homocysteine desulfhydrase activity"/>
    <property type="evidence" value="ECO:0007669"/>
    <property type="project" value="UniProtKB-EC"/>
</dbReference>
<dbReference type="PANTHER" id="PTHR11808">
    <property type="entry name" value="TRANS-SULFURATION ENZYME FAMILY MEMBER"/>
    <property type="match status" value="1"/>
</dbReference>
<dbReference type="CDD" id="cd00614">
    <property type="entry name" value="CGS_like"/>
    <property type="match status" value="1"/>
</dbReference>
<dbReference type="GO" id="GO:0019343">
    <property type="term" value="P:cysteine biosynthetic process via cystathionine"/>
    <property type="evidence" value="ECO:0007669"/>
    <property type="project" value="TreeGrafter"/>
</dbReference>
<dbReference type="GO" id="GO:0019346">
    <property type="term" value="P:transsulfuration"/>
    <property type="evidence" value="ECO:0007669"/>
    <property type="project" value="InterPro"/>
</dbReference>
<name>A0A8J4ED85_9ACTN</name>
<organism evidence="10 11">
    <name type="scientific">Virgisporangium ochraceum</name>
    <dbReference type="NCBI Taxonomy" id="65505"/>
    <lineage>
        <taxon>Bacteria</taxon>
        <taxon>Bacillati</taxon>
        <taxon>Actinomycetota</taxon>
        <taxon>Actinomycetes</taxon>
        <taxon>Micromonosporales</taxon>
        <taxon>Micromonosporaceae</taxon>
        <taxon>Virgisporangium</taxon>
    </lineage>
</organism>
<comment type="catalytic activity">
    <reaction evidence="6">
        <text>L-homocysteine + H2O = 2-oxobutanoate + hydrogen sulfide + NH4(+) + H(+)</text>
        <dbReference type="Rhea" id="RHEA:14501"/>
        <dbReference type="ChEBI" id="CHEBI:15377"/>
        <dbReference type="ChEBI" id="CHEBI:15378"/>
        <dbReference type="ChEBI" id="CHEBI:16763"/>
        <dbReference type="ChEBI" id="CHEBI:28938"/>
        <dbReference type="ChEBI" id="CHEBI:29919"/>
        <dbReference type="ChEBI" id="CHEBI:58199"/>
        <dbReference type="EC" id="4.4.1.2"/>
    </reaction>
    <physiologicalReaction direction="left-to-right" evidence="6">
        <dbReference type="Rhea" id="RHEA:14502"/>
    </physiologicalReaction>
</comment>
<dbReference type="AlphaFoldDB" id="A0A8J4ED85"/>
<comment type="cofactor">
    <cofactor evidence="1 9">
        <name>pyridoxal 5'-phosphate</name>
        <dbReference type="ChEBI" id="CHEBI:597326"/>
    </cofactor>
</comment>
<keyword evidence="3 8" id="KW-0663">Pyridoxal phosphate</keyword>
<dbReference type="InterPro" id="IPR054542">
    <property type="entry name" value="Cys_met_metab_PP"/>
</dbReference>
<proteinExistence type="inferred from homology"/>
<dbReference type="GO" id="GO:0004123">
    <property type="term" value="F:cystathionine gamma-lyase activity"/>
    <property type="evidence" value="ECO:0007669"/>
    <property type="project" value="TreeGrafter"/>
</dbReference>
<evidence type="ECO:0000256" key="4">
    <source>
        <dbReference type="ARBA" id="ARBA00047175"/>
    </source>
</evidence>
<evidence type="ECO:0000256" key="5">
    <source>
        <dbReference type="ARBA" id="ARBA00047199"/>
    </source>
</evidence>
<evidence type="ECO:0000256" key="8">
    <source>
        <dbReference type="PIRSR" id="PIRSR001434-2"/>
    </source>
</evidence>
<reference evidence="10" key="1">
    <citation type="submission" date="2021-01" db="EMBL/GenBank/DDBJ databases">
        <title>Whole genome shotgun sequence of Virgisporangium ochraceum NBRC 16418.</title>
        <authorList>
            <person name="Komaki H."/>
            <person name="Tamura T."/>
        </authorList>
    </citation>
    <scope>NUCLEOTIDE SEQUENCE</scope>
    <source>
        <strain evidence="10">NBRC 16418</strain>
    </source>
</reference>
<protein>
    <recommendedName>
        <fullName evidence="4">homocysteine desulfhydrase</fullName>
        <ecNumber evidence="4">4.4.1.2</ecNumber>
    </recommendedName>
    <alternativeName>
        <fullName evidence="5">Homocysteine desulfhydrase</fullName>
    </alternativeName>
</protein>
<dbReference type="InterPro" id="IPR000277">
    <property type="entry name" value="Cys/Met-Metab_PyrdxlP-dep_enz"/>
</dbReference>
<comment type="caution">
    <text evidence="10">The sequence shown here is derived from an EMBL/GenBank/DDBJ whole genome shotgun (WGS) entry which is preliminary data.</text>
</comment>
<evidence type="ECO:0000256" key="2">
    <source>
        <dbReference type="ARBA" id="ARBA00009077"/>
    </source>
</evidence>
<dbReference type="PIRSF" id="PIRSF001434">
    <property type="entry name" value="CGS"/>
    <property type="match status" value="1"/>
</dbReference>
<dbReference type="GO" id="GO:0018826">
    <property type="term" value="F:methionine gamma-lyase activity"/>
    <property type="evidence" value="ECO:0007669"/>
    <property type="project" value="UniProtKB-EC"/>
</dbReference>
<dbReference type="Gene3D" id="3.90.1150.10">
    <property type="entry name" value="Aspartate Aminotransferase, domain 1"/>
    <property type="match status" value="1"/>
</dbReference>
<dbReference type="InterPro" id="IPR015422">
    <property type="entry name" value="PyrdxlP-dep_Trfase_small"/>
</dbReference>
<dbReference type="InterPro" id="IPR015421">
    <property type="entry name" value="PyrdxlP-dep_Trfase_major"/>
</dbReference>